<evidence type="ECO:0000313" key="3">
    <source>
        <dbReference type="Proteomes" id="UP001290101"/>
    </source>
</evidence>
<comment type="caution">
    <text evidence="2">The sequence shown here is derived from an EMBL/GenBank/DDBJ whole genome shotgun (WGS) entry which is preliminary data.</text>
</comment>
<sequence length="404" mass="41124">MTRPRRLLRLFTALVLAAGTVAAPASAAARSIEDDAGPGAVLLVGGALAEDNSAVYGEFVRRAGGAQARIGVLSASSAVPHSSANAVAKVLKRYGAAEATWIPVTTKRDGSGDDPSYAALAESMTGFFFTGGDQFRYVQSMIHSDGSDGAVLHAIRQRFLAGAPVAGTSAGMQILAGPDMITGGLSYYGVRDGSRAGYYDDEQILGYWPAGGFGFVGSGLVDTHFDARGRAGRSIRLAADTGHDRVYGVGEDSALLVTGAGTAGETARVLGTNGVSILDLRAAGVGQVGGHWSISGVRWSYLTDGDTYDPGRWRVGKSPASTPVVPADRAAAPPTADVFGSYALRDAAFDLAGAARSTSTTGTTAETAPRFVVGLTKDAAFTAYGVGGSGPTSFTGLALSIQAG</sequence>
<keyword evidence="1" id="KW-0732">Signal</keyword>
<dbReference type="PANTHER" id="PTHR36175:SF1">
    <property type="entry name" value="CYANOPHYCINASE"/>
    <property type="match status" value="1"/>
</dbReference>
<keyword evidence="2" id="KW-0645">Protease</keyword>
<keyword evidence="3" id="KW-1185">Reference proteome</keyword>
<organism evidence="2 3">
    <name type="scientific">Micromonospora sicca</name>
    <dbReference type="NCBI Taxonomy" id="2202420"/>
    <lineage>
        <taxon>Bacteria</taxon>
        <taxon>Bacillati</taxon>
        <taxon>Actinomycetota</taxon>
        <taxon>Actinomycetes</taxon>
        <taxon>Micromonosporales</taxon>
        <taxon>Micromonosporaceae</taxon>
        <taxon>Micromonospora</taxon>
    </lineage>
</organism>
<evidence type="ECO:0000256" key="1">
    <source>
        <dbReference type="SAM" id="SignalP"/>
    </source>
</evidence>
<feature type="chain" id="PRO_5046747377" evidence="1">
    <location>
        <begin position="28"/>
        <end position="404"/>
    </location>
</feature>
<accession>A0ABU5J6I0</accession>
<dbReference type="GO" id="GO:0004180">
    <property type="term" value="F:carboxypeptidase activity"/>
    <property type="evidence" value="ECO:0007669"/>
    <property type="project" value="UniProtKB-KW"/>
</dbReference>
<dbReference type="EC" id="3.4.15.6" evidence="2"/>
<keyword evidence="2" id="KW-0378">Hydrolase</keyword>
<reference evidence="2 3" key="1">
    <citation type="submission" date="2023-12" db="EMBL/GenBank/DDBJ databases">
        <title>Micromonospora sp. nov., isolated from Atacama Desert.</title>
        <authorList>
            <person name="Carro L."/>
            <person name="Golinska P."/>
            <person name="Klenk H.-P."/>
            <person name="Goodfellow M."/>
        </authorList>
    </citation>
    <scope>NUCLEOTIDE SEQUENCE [LARGE SCALE GENOMIC DNA]</scope>
    <source>
        <strain evidence="2 3">4G53</strain>
    </source>
</reference>
<dbReference type="CDD" id="cd03145">
    <property type="entry name" value="GAT1_cyanophycinase"/>
    <property type="match status" value="1"/>
</dbReference>
<dbReference type="GO" id="GO:0008241">
    <property type="term" value="F:peptidyl-dipeptidase activity"/>
    <property type="evidence" value="ECO:0007669"/>
    <property type="project" value="UniProtKB-EC"/>
</dbReference>
<dbReference type="Gene3D" id="3.40.50.880">
    <property type="match status" value="1"/>
</dbReference>
<dbReference type="RefSeq" id="WP_322438840.1">
    <property type="nucleotide sequence ID" value="NZ_JAXOTQ010000002.1"/>
</dbReference>
<dbReference type="SUPFAM" id="SSF52317">
    <property type="entry name" value="Class I glutamine amidotransferase-like"/>
    <property type="match status" value="1"/>
</dbReference>
<feature type="signal peptide" evidence="1">
    <location>
        <begin position="1"/>
        <end position="27"/>
    </location>
</feature>
<name>A0ABU5J6I0_9ACTN</name>
<protein>
    <submittedName>
        <fullName evidence="2">Cyanophycinase</fullName>
        <ecNumber evidence="2">3.4.15.6</ecNumber>
    </submittedName>
</protein>
<dbReference type="EMBL" id="JAXOTQ010000002">
    <property type="protein sequence ID" value="MDZ5488168.1"/>
    <property type="molecule type" value="Genomic_DNA"/>
</dbReference>
<dbReference type="PANTHER" id="PTHR36175">
    <property type="entry name" value="CYANOPHYCINASE"/>
    <property type="match status" value="1"/>
</dbReference>
<keyword evidence="2" id="KW-0121">Carboxypeptidase</keyword>
<evidence type="ECO:0000313" key="2">
    <source>
        <dbReference type="EMBL" id="MDZ5488168.1"/>
    </source>
</evidence>
<dbReference type="InterPro" id="IPR029062">
    <property type="entry name" value="Class_I_gatase-like"/>
</dbReference>
<gene>
    <name evidence="2" type="ORF">U2F25_01580</name>
</gene>
<proteinExistence type="predicted"/>
<dbReference type="Proteomes" id="UP001290101">
    <property type="component" value="Unassembled WGS sequence"/>
</dbReference>